<dbReference type="PANTHER" id="PTHR24321">
    <property type="entry name" value="DEHYDROGENASES, SHORT CHAIN"/>
    <property type="match status" value="1"/>
</dbReference>
<gene>
    <name evidence="3" type="ORF">EV191_11128</name>
</gene>
<reference evidence="3 4" key="1">
    <citation type="submission" date="2019-03" db="EMBL/GenBank/DDBJ databases">
        <title>Genomic Encyclopedia of Type Strains, Phase IV (KMG-IV): sequencing the most valuable type-strain genomes for metagenomic binning, comparative biology and taxonomic classification.</title>
        <authorList>
            <person name="Goeker M."/>
        </authorList>
    </citation>
    <scope>NUCLEOTIDE SEQUENCE [LARGE SCALE GENOMIC DNA]</scope>
    <source>
        <strain evidence="3 4">DSM 45765</strain>
    </source>
</reference>
<dbReference type="InterPro" id="IPR036291">
    <property type="entry name" value="NAD(P)-bd_dom_sf"/>
</dbReference>
<name>A0A4R2QFB5_9PSEU</name>
<comment type="similarity">
    <text evidence="1">Belongs to the short-chain dehydrogenases/reductases (SDR) family.</text>
</comment>
<dbReference type="OrthoDB" id="3542748at2"/>
<protein>
    <submittedName>
        <fullName evidence="3">NAD(P)-dependent dehydrogenase (Short-subunit alcohol dehydrogenase family)</fullName>
    </submittedName>
</protein>
<evidence type="ECO:0000256" key="2">
    <source>
        <dbReference type="ARBA" id="ARBA00023002"/>
    </source>
</evidence>
<dbReference type="Gene3D" id="3.40.50.720">
    <property type="entry name" value="NAD(P)-binding Rossmann-like Domain"/>
    <property type="match status" value="1"/>
</dbReference>
<dbReference type="RefSeq" id="WP_132878969.1">
    <property type="nucleotide sequence ID" value="NZ_SLXQ01000011.1"/>
</dbReference>
<dbReference type="Proteomes" id="UP000294911">
    <property type="component" value="Unassembled WGS sequence"/>
</dbReference>
<proteinExistence type="inferred from homology"/>
<dbReference type="PRINTS" id="PR00080">
    <property type="entry name" value="SDRFAMILY"/>
</dbReference>
<keyword evidence="4" id="KW-1185">Reference proteome</keyword>
<comment type="caution">
    <text evidence="3">The sequence shown here is derived from an EMBL/GenBank/DDBJ whole genome shotgun (WGS) entry which is preliminary data.</text>
</comment>
<organism evidence="3 4">
    <name type="scientific">Tamaricihabitans halophyticus</name>
    <dbReference type="NCBI Taxonomy" id="1262583"/>
    <lineage>
        <taxon>Bacteria</taxon>
        <taxon>Bacillati</taxon>
        <taxon>Actinomycetota</taxon>
        <taxon>Actinomycetes</taxon>
        <taxon>Pseudonocardiales</taxon>
        <taxon>Pseudonocardiaceae</taxon>
        <taxon>Tamaricihabitans</taxon>
    </lineage>
</organism>
<evidence type="ECO:0000313" key="3">
    <source>
        <dbReference type="EMBL" id="TCP47823.1"/>
    </source>
</evidence>
<dbReference type="NCBIfam" id="NF005559">
    <property type="entry name" value="PRK07231.1"/>
    <property type="match status" value="1"/>
</dbReference>
<dbReference type="FunFam" id="3.40.50.720:FF:000084">
    <property type="entry name" value="Short-chain dehydrogenase reductase"/>
    <property type="match status" value="1"/>
</dbReference>
<dbReference type="InterPro" id="IPR002347">
    <property type="entry name" value="SDR_fam"/>
</dbReference>
<keyword evidence="2" id="KW-0560">Oxidoreductase</keyword>
<dbReference type="AlphaFoldDB" id="A0A4R2QFB5"/>
<dbReference type="Pfam" id="PF13561">
    <property type="entry name" value="adh_short_C2"/>
    <property type="match status" value="1"/>
</dbReference>
<dbReference type="PANTHER" id="PTHR24321:SF8">
    <property type="entry name" value="ESTRADIOL 17-BETA-DEHYDROGENASE 8-RELATED"/>
    <property type="match status" value="1"/>
</dbReference>
<dbReference type="PRINTS" id="PR00081">
    <property type="entry name" value="GDHRDH"/>
</dbReference>
<dbReference type="GO" id="GO:0016491">
    <property type="term" value="F:oxidoreductase activity"/>
    <property type="evidence" value="ECO:0007669"/>
    <property type="project" value="UniProtKB-KW"/>
</dbReference>
<dbReference type="EMBL" id="SLXQ01000011">
    <property type="protein sequence ID" value="TCP47823.1"/>
    <property type="molecule type" value="Genomic_DNA"/>
</dbReference>
<accession>A0A4R2QFB5</accession>
<dbReference type="CDD" id="cd05233">
    <property type="entry name" value="SDR_c"/>
    <property type="match status" value="1"/>
</dbReference>
<evidence type="ECO:0000313" key="4">
    <source>
        <dbReference type="Proteomes" id="UP000294911"/>
    </source>
</evidence>
<dbReference type="SUPFAM" id="SSF51735">
    <property type="entry name" value="NAD(P)-binding Rossmann-fold domains"/>
    <property type="match status" value="1"/>
</dbReference>
<evidence type="ECO:0000256" key="1">
    <source>
        <dbReference type="ARBA" id="ARBA00006484"/>
    </source>
</evidence>
<sequence>MGRLNNRVAAVTGGAAGIGAATVRRFVAEGAQVAFADIDVTRGRALARELNGEEGGRARFVEARVDHEQGCQDFIDAVIEYAGAPHILVNNAGVRHYSTVLETTDDTWDEILGVNLKGFALCAKAAVPAMRDAGGGVIVNLASIRSIVAGGNMVEYDTTKSAVIGLTRALAADHAPDNIRVNAISPGAVFTEFHHRRAAALGMTEQEFVSCFGGAALQRRPARPAEIASAILFLASDDASYVTGTNLVVDGGLTARDPDTLTEVLKEG</sequence>